<evidence type="ECO:0000259" key="2">
    <source>
        <dbReference type="Pfam" id="PF01370"/>
    </source>
</evidence>
<dbReference type="EMBL" id="JAVREH010000063">
    <property type="protein sequence ID" value="MDT0263991.1"/>
    <property type="molecule type" value="Genomic_DNA"/>
</dbReference>
<accession>A0ABU2JGV6</accession>
<keyword evidence="4" id="KW-1185">Reference proteome</keyword>
<evidence type="ECO:0000313" key="4">
    <source>
        <dbReference type="Proteomes" id="UP001183176"/>
    </source>
</evidence>
<feature type="region of interest" description="Disordered" evidence="1">
    <location>
        <begin position="142"/>
        <end position="161"/>
    </location>
</feature>
<gene>
    <name evidence="3" type="ORF">RM423_21690</name>
</gene>
<dbReference type="InterPro" id="IPR036291">
    <property type="entry name" value="NAD(P)-bd_dom_sf"/>
</dbReference>
<organism evidence="3 4">
    <name type="scientific">Jatrophihabitans lederbergiae</name>
    <dbReference type="NCBI Taxonomy" id="3075547"/>
    <lineage>
        <taxon>Bacteria</taxon>
        <taxon>Bacillati</taxon>
        <taxon>Actinomycetota</taxon>
        <taxon>Actinomycetes</taxon>
        <taxon>Jatrophihabitantales</taxon>
        <taxon>Jatrophihabitantaceae</taxon>
        <taxon>Jatrophihabitans</taxon>
    </lineage>
</organism>
<sequence>MRVFVTGATGFIGSAIVKELIKHGHDVIGLARSDAAAATLTAAGATPHRGSVQDLDSLRAGAAKADGAIHTAFFHEFSHASLSTRMRVITGGNPRNIVPRFLAATLAADRAAIEAIGDSLNGSDRPLIATFATMALTPGQLGTEDDTIDSNAVGGPRGGTERTMRELATRGVRSSVVRLPPVVHGDGDRGGFIPQMIKAARKSEVSSYGADGGNRWAAVHRLDAAHLFVQALEHGDAGSTYHGVAEEGIPVFDIATAIGRGLDLPVTAATPKEIKSRFGFIAPFIEVDNPVTSASTRTRLGWEPTHRPLLDDLTHGTYFTS</sequence>
<dbReference type="SUPFAM" id="SSF51735">
    <property type="entry name" value="NAD(P)-binding Rossmann-fold domains"/>
    <property type="match status" value="1"/>
</dbReference>
<dbReference type="PANTHER" id="PTHR48079">
    <property type="entry name" value="PROTEIN YEEZ"/>
    <property type="match status" value="1"/>
</dbReference>
<dbReference type="CDD" id="cd05262">
    <property type="entry name" value="SDR_a7"/>
    <property type="match status" value="1"/>
</dbReference>
<protein>
    <submittedName>
        <fullName evidence="3">SDR family oxidoreductase</fullName>
    </submittedName>
</protein>
<comment type="caution">
    <text evidence="3">The sequence shown here is derived from an EMBL/GenBank/DDBJ whole genome shotgun (WGS) entry which is preliminary data.</text>
</comment>
<evidence type="ECO:0000313" key="3">
    <source>
        <dbReference type="EMBL" id="MDT0263991.1"/>
    </source>
</evidence>
<dbReference type="Pfam" id="PF01370">
    <property type="entry name" value="Epimerase"/>
    <property type="match status" value="1"/>
</dbReference>
<reference evidence="4" key="1">
    <citation type="submission" date="2023-07" db="EMBL/GenBank/DDBJ databases">
        <title>30 novel species of actinomycetes from the DSMZ collection.</title>
        <authorList>
            <person name="Nouioui I."/>
        </authorList>
    </citation>
    <scope>NUCLEOTIDE SEQUENCE [LARGE SCALE GENOMIC DNA]</scope>
    <source>
        <strain evidence="4">DSM 44399</strain>
    </source>
</reference>
<name>A0ABU2JGV6_9ACTN</name>
<dbReference type="InterPro" id="IPR051783">
    <property type="entry name" value="NAD(P)-dependent_oxidoreduct"/>
</dbReference>
<feature type="domain" description="NAD-dependent epimerase/dehydratase" evidence="2">
    <location>
        <begin position="3"/>
        <end position="84"/>
    </location>
</feature>
<evidence type="ECO:0000256" key="1">
    <source>
        <dbReference type="SAM" id="MobiDB-lite"/>
    </source>
</evidence>
<dbReference type="RefSeq" id="WP_311425134.1">
    <property type="nucleotide sequence ID" value="NZ_JAVREH010000063.1"/>
</dbReference>
<dbReference type="InterPro" id="IPR001509">
    <property type="entry name" value="Epimerase_deHydtase"/>
</dbReference>
<proteinExistence type="predicted"/>
<dbReference type="PANTHER" id="PTHR48079:SF9">
    <property type="entry name" value="PUTATIVE-RELATED"/>
    <property type="match status" value="1"/>
</dbReference>
<dbReference type="Gene3D" id="3.40.50.720">
    <property type="entry name" value="NAD(P)-binding Rossmann-like Domain"/>
    <property type="match status" value="1"/>
</dbReference>
<dbReference type="Proteomes" id="UP001183176">
    <property type="component" value="Unassembled WGS sequence"/>
</dbReference>